<evidence type="ECO:0000259" key="2">
    <source>
        <dbReference type="Pfam" id="PF02481"/>
    </source>
</evidence>
<sequence length="298" mass="31936">MDIKKVSIKDADYPLLLKEIKNPPNPLYYIGDLTLAKRRCVAVVGSRKATEYGCWAAKRLGNCLAESGAVVVSGMAKGIDTCAHMGALESCSSQLSDESGGKNRKGGTIAVLGCGIDICYPQSNRRLRDQIAAHGLLLSEYPQGTEPARYHFPQRNRIISGLSETTVVVQAKESSGALITAELAADQGRNVYAIPGNINSAYNLGNNKLLRDGATPLAVLEDLLADMGLSGLRFQNLQKNLGKDEFEIVSLLKKNGEMTPDQLCRATGKPAGLLNGIVTILELKGVIYTSLGKIFIAK</sequence>
<dbReference type="RefSeq" id="WP_253021079.1">
    <property type="nucleotide sequence ID" value="NZ_JAOSHN010000009.1"/>
</dbReference>
<feature type="domain" description="Smf/DprA SLOG" evidence="2">
    <location>
        <begin position="6"/>
        <end position="227"/>
    </location>
</feature>
<dbReference type="Gene3D" id="3.40.50.450">
    <property type="match status" value="1"/>
</dbReference>
<reference evidence="3" key="1">
    <citation type="submission" date="2022-09" db="EMBL/GenBank/DDBJ databases">
        <title>Culturomic study of gut microbiota in children with autism spectrum disorder.</title>
        <authorList>
            <person name="Efimov B.A."/>
            <person name="Chaplin A.V."/>
            <person name="Sokolova S.R."/>
            <person name="Pikina A.P."/>
            <person name="Korzhanova M."/>
            <person name="Belova V."/>
            <person name="Korostin D."/>
        </authorList>
    </citation>
    <scope>NUCLEOTIDE SEQUENCE</scope>
    <source>
        <strain evidence="3">ASD5510</strain>
    </source>
</reference>
<dbReference type="Pfam" id="PF02481">
    <property type="entry name" value="DNA_processg_A"/>
    <property type="match status" value="1"/>
</dbReference>
<dbReference type="NCBIfam" id="TIGR00732">
    <property type="entry name" value="dprA"/>
    <property type="match status" value="1"/>
</dbReference>
<dbReference type="EMBL" id="JAOSHN010000009">
    <property type="protein sequence ID" value="MCU7380366.1"/>
    <property type="molecule type" value="Genomic_DNA"/>
</dbReference>
<organism evidence="3 4">
    <name type="scientific">Hominibacterium faecale</name>
    <dbReference type="NCBI Taxonomy" id="2839743"/>
    <lineage>
        <taxon>Bacteria</taxon>
        <taxon>Bacillati</taxon>
        <taxon>Bacillota</taxon>
        <taxon>Clostridia</taxon>
        <taxon>Peptostreptococcales</taxon>
        <taxon>Anaerovoracaceae</taxon>
        <taxon>Hominibacterium</taxon>
    </lineage>
</organism>
<dbReference type="Proteomes" id="UP001065549">
    <property type="component" value="Unassembled WGS sequence"/>
</dbReference>
<dbReference type="InterPro" id="IPR057666">
    <property type="entry name" value="DrpA_SLOG"/>
</dbReference>
<dbReference type="AlphaFoldDB" id="A0A9J6QXY4"/>
<keyword evidence="4" id="KW-1185">Reference proteome</keyword>
<comment type="similarity">
    <text evidence="1">Belongs to the DprA/Smf family.</text>
</comment>
<name>A0A9J6QXY4_9FIRM</name>
<evidence type="ECO:0000313" key="4">
    <source>
        <dbReference type="Proteomes" id="UP001065549"/>
    </source>
</evidence>
<proteinExistence type="inferred from homology"/>
<dbReference type="InterPro" id="IPR003488">
    <property type="entry name" value="DprA"/>
</dbReference>
<gene>
    <name evidence="3" type="primary">dprA</name>
    <name evidence="3" type="ORF">OBO34_18735</name>
</gene>
<protein>
    <submittedName>
        <fullName evidence="3">DNA-processing protein DprA</fullName>
    </submittedName>
</protein>
<evidence type="ECO:0000313" key="3">
    <source>
        <dbReference type="EMBL" id="MCU7380366.1"/>
    </source>
</evidence>
<evidence type="ECO:0000256" key="1">
    <source>
        <dbReference type="ARBA" id="ARBA00006525"/>
    </source>
</evidence>
<dbReference type="GO" id="GO:0009294">
    <property type="term" value="P:DNA-mediated transformation"/>
    <property type="evidence" value="ECO:0007669"/>
    <property type="project" value="InterPro"/>
</dbReference>
<dbReference type="PANTHER" id="PTHR43022:SF1">
    <property type="entry name" value="PROTEIN SMF"/>
    <property type="match status" value="1"/>
</dbReference>
<dbReference type="SUPFAM" id="SSF102405">
    <property type="entry name" value="MCP/YpsA-like"/>
    <property type="match status" value="1"/>
</dbReference>
<comment type="caution">
    <text evidence="3">The sequence shown here is derived from an EMBL/GenBank/DDBJ whole genome shotgun (WGS) entry which is preliminary data.</text>
</comment>
<dbReference type="PANTHER" id="PTHR43022">
    <property type="entry name" value="PROTEIN SMF"/>
    <property type="match status" value="1"/>
</dbReference>
<accession>A0A9J6QXY4</accession>